<dbReference type="OMA" id="IFLTEHA"/>
<dbReference type="AlphaFoldDB" id="A0AA38GK67"/>
<evidence type="ECO:0000313" key="4">
    <source>
        <dbReference type="Proteomes" id="UP000824469"/>
    </source>
</evidence>
<evidence type="ECO:0000313" key="3">
    <source>
        <dbReference type="EMBL" id="KAH9323363.1"/>
    </source>
</evidence>
<feature type="non-terminal residue" evidence="3">
    <location>
        <position position="1"/>
    </location>
</feature>
<dbReference type="PANTHER" id="PTHR10366">
    <property type="entry name" value="NAD DEPENDENT EPIMERASE/DEHYDRATASE"/>
    <property type="match status" value="1"/>
</dbReference>
<reference evidence="3 4" key="1">
    <citation type="journal article" date="2021" name="Nat. Plants">
        <title>The Taxus genome provides insights into paclitaxel biosynthesis.</title>
        <authorList>
            <person name="Xiong X."/>
            <person name="Gou J."/>
            <person name="Liao Q."/>
            <person name="Li Y."/>
            <person name="Zhou Q."/>
            <person name="Bi G."/>
            <person name="Li C."/>
            <person name="Du R."/>
            <person name="Wang X."/>
            <person name="Sun T."/>
            <person name="Guo L."/>
            <person name="Liang H."/>
            <person name="Lu P."/>
            <person name="Wu Y."/>
            <person name="Zhang Z."/>
            <person name="Ro D.K."/>
            <person name="Shang Y."/>
            <person name="Huang S."/>
            <person name="Yan J."/>
        </authorList>
    </citation>
    <scope>NUCLEOTIDE SEQUENCE [LARGE SCALE GENOMIC DNA]</scope>
    <source>
        <strain evidence="3">Ta-2019</strain>
    </source>
</reference>
<evidence type="ECO:0000256" key="1">
    <source>
        <dbReference type="ARBA" id="ARBA00023002"/>
    </source>
</evidence>
<proteinExistence type="predicted"/>
<keyword evidence="1" id="KW-0560">Oxidoreductase</keyword>
<dbReference type="Gene3D" id="3.40.50.720">
    <property type="entry name" value="NAD(P)-binding Rossmann-like Domain"/>
    <property type="match status" value="1"/>
</dbReference>
<dbReference type="PANTHER" id="PTHR10366:SF628">
    <property type="entry name" value="NAD(P)-BINDING ROSSMANN-FOLD SUPERFAMILY PROTEIN"/>
    <property type="match status" value="1"/>
</dbReference>
<dbReference type="Proteomes" id="UP000824469">
    <property type="component" value="Unassembled WGS sequence"/>
</dbReference>
<dbReference type="InterPro" id="IPR036291">
    <property type="entry name" value="NAD(P)-bd_dom_sf"/>
</dbReference>
<dbReference type="GO" id="GO:0016616">
    <property type="term" value="F:oxidoreductase activity, acting on the CH-OH group of donors, NAD or NADP as acceptor"/>
    <property type="evidence" value="ECO:0007669"/>
    <property type="project" value="TreeGrafter"/>
</dbReference>
<dbReference type="SUPFAM" id="SSF51735">
    <property type="entry name" value="NAD(P)-binding Rossmann-fold domains"/>
    <property type="match status" value="1"/>
</dbReference>
<comment type="caution">
    <text evidence="3">The sequence shown here is derived from an EMBL/GenBank/DDBJ whole genome shotgun (WGS) entry which is preliminary data.</text>
</comment>
<feature type="non-terminal residue" evidence="3">
    <location>
        <position position="252"/>
    </location>
</feature>
<dbReference type="EMBL" id="JAHRHJ020000003">
    <property type="protein sequence ID" value="KAH9323363.1"/>
    <property type="molecule type" value="Genomic_DNA"/>
</dbReference>
<dbReference type="InterPro" id="IPR050425">
    <property type="entry name" value="NAD(P)_dehydrat-like"/>
</dbReference>
<accession>A0AA38GK67</accession>
<dbReference type="InterPro" id="IPR001509">
    <property type="entry name" value="Epimerase_deHydtase"/>
</dbReference>
<organism evidence="3 4">
    <name type="scientific">Taxus chinensis</name>
    <name type="common">Chinese yew</name>
    <name type="synonym">Taxus wallichiana var. chinensis</name>
    <dbReference type="NCBI Taxonomy" id="29808"/>
    <lineage>
        <taxon>Eukaryota</taxon>
        <taxon>Viridiplantae</taxon>
        <taxon>Streptophyta</taxon>
        <taxon>Embryophyta</taxon>
        <taxon>Tracheophyta</taxon>
        <taxon>Spermatophyta</taxon>
        <taxon>Pinopsida</taxon>
        <taxon>Pinidae</taxon>
        <taxon>Conifers II</taxon>
        <taxon>Cupressales</taxon>
        <taxon>Taxaceae</taxon>
        <taxon>Taxus</taxon>
    </lineage>
</organism>
<dbReference type="FunFam" id="3.40.50.720:FF:000085">
    <property type="entry name" value="Dihydroflavonol reductase"/>
    <property type="match status" value="1"/>
</dbReference>
<keyword evidence="4" id="KW-1185">Reference proteome</keyword>
<feature type="domain" description="NAD-dependent epimerase/dehydratase" evidence="2">
    <location>
        <begin position="15"/>
        <end position="224"/>
    </location>
</feature>
<dbReference type="CDD" id="cd08958">
    <property type="entry name" value="FR_SDR_e"/>
    <property type="match status" value="1"/>
</dbReference>
<evidence type="ECO:0000259" key="2">
    <source>
        <dbReference type="Pfam" id="PF01370"/>
    </source>
</evidence>
<dbReference type="Pfam" id="PF01370">
    <property type="entry name" value="Epimerase"/>
    <property type="match status" value="1"/>
</dbReference>
<protein>
    <recommendedName>
        <fullName evidence="2">NAD-dependent epimerase/dehydratase domain-containing protein</fullName>
    </recommendedName>
</protein>
<gene>
    <name evidence="3" type="ORF">KI387_018002</name>
</gene>
<sequence>DAPKTCHLLSLPGAKERLRLFKADLSEDGSFDAAINGCEGVFHLAMPLLFHSQNPEEEIFDPAIKGTINVLKACVKAESVRRVVYTSSISTVSGRDEDGKSKQSVDETCWVSVDHIQDLKPSGWMYVVAKTVAEKAALKFAKEHNIDMVTIIPVTVVGHFLTSTVPTSIQVLMSLITGDAKFYGVAKAVETRLGCLPIVHIEDICNAHIFLMDHHLQQITGERYICSAHSCTISNLKCFLSQRYSDLDQKNT</sequence>
<name>A0AA38GK67_TAXCH</name>